<dbReference type="Proteomes" id="UP000198956">
    <property type="component" value="Unassembled WGS sequence"/>
</dbReference>
<dbReference type="InterPro" id="IPR006160">
    <property type="entry name" value="SCFA_transpt_AtoE"/>
</dbReference>
<feature type="transmembrane region" description="Helical" evidence="1">
    <location>
        <begin position="273"/>
        <end position="289"/>
    </location>
</feature>
<dbReference type="PANTHER" id="PTHR41983:SF2">
    <property type="entry name" value="SHORT-CHAIN FATTY ACID TRANSPORTER-RELATED"/>
    <property type="match status" value="1"/>
</dbReference>
<dbReference type="AlphaFoldDB" id="A0A1G8ECE8"/>
<name>A0A1G8ECE8_ANETH</name>
<reference evidence="2 5" key="2">
    <citation type="submission" date="2021-08" db="EMBL/GenBank/DDBJ databases">
        <title>Complete genome sequence of the strain Aneurinibacillus thermoaerophilus CCM 8960.</title>
        <authorList>
            <person name="Musilova J."/>
            <person name="Kourilova X."/>
            <person name="Pernicova I."/>
            <person name="Bezdicek M."/>
            <person name="Lengerova M."/>
            <person name="Obruca S."/>
            <person name="Sedlar K."/>
        </authorList>
    </citation>
    <scope>NUCLEOTIDE SEQUENCE [LARGE SCALE GENOMIC DNA]</scope>
    <source>
        <strain evidence="2 5">CCM 8960</strain>
    </source>
</reference>
<dbReference type="EMBL" id="CP080764">
    <property type="protein sequence ID" value="QYY41846.1"/>
    <property type="molecule type" value="Genomic_DNA"/>
</dbReference>
<reference evidence="3 4" key="1">
    <citation type="submission" date="2016-10" db="EMBL/GenBank/DDBJ databases">
        <authorList>
            <person name="de Groot N.N."/>
        </authorList>
    </citation>
    <scope>NUCLEOTIDE SEQUENCE [LARGE SCALE GENOMIC DNA]</scope>
    <source>
        <strain evidence="3 4">L 420-91</strain>
    </source>
</reference>
<evidence type="ECO:0000313" key="5">
    <source>
        <dbReference type="Proteomes" id="UP000826616"/>
    </source>
</evidence>
<feature type="transmembrane region" description="Helical" evidence="1">
    <location>
        <begin position="20"/>
        <end position="41"/>
    </location>
</feature>
<dbReference type="Proteomes" id="UP000826616">
    <property type="component" value="Chromosome"/>
</dbReference>
<gene>
    <name evidence="2" type="ORF">K3F53_13165</name>
    <name evidence="3" type="ORF">SAMN04489735_104214</name>
</gene>
<keyword evidence="1" id="KW-0812">Transmembrane</keyword>
<proteinExistence type="predicted"/>
<dbReference type="RefSeq" id="WP_057898133.1">
    <property type="nucleotide sequence ID" value="NZ_CP080764.1"/>
</dbReference>
<keyword evidence="1" id="KW-0472">Membrane</keyword>
<feature type="transmembrane region" description="Helical" evidence="1">
    <location>
        <begin position="243"/>
        <end position="261"/>
    </location>
</feature>
<feature type="transmembrane region" description="Helical" evidence="1">
    <location>
        <begin position="310"/>
        <end position="333"/>
    </location>
</feature>
<protein>
    <submittedName>
        <fullName evidence="3">Short-chain fatty acids transporter</fullName>
    </submittedName>
    <submittedName>
        <fullName evidence="2">TIGR00366 family protein</fullName>
    </submittedName>
</protein>
<keyword evidence="5" id="KW-1185">Reference proteome</keyword>
<dbReference type="OrthoDB" id="9342495at2"/>
<accession>A0A1G8ECE8</accession>
<evidence type="ECO:0000313" key="3">
    <source>
        <dbReference type="EMBL" id="SDH67566.1"/>
    </source>
</evidence>
<dbReference type="GO" id="GO:0005886">
    <property type="term" value="C:plasma membrane"/>
    <property type="evidence" value="ECO:0007669"/>
    <property type="project" value="TreeGrafter"/>
</dbReference>
<keyword evidence="1" id="KW-1133">Transmembrane helix</keyword>
<sequence>MLVKIADIFSKVVRRYLPDAFVIAILMTLFVFIIAILMNLSDPMTIFKAWGDGFWKYLAFTMQMVLVLMTGMVLASVPFINKALQKVASIPKTPTQAYVMTFIISAISYYINWGLAVVVGAIFAKEVAKRNEKAHFPLLVASAYSPTALYAAGLSSSIGLTIATPDHFLAKIMGVVPTSETIFHPGTIIIFLALFITMPIVIAFMAPKTNIISYKPLQKNTVATTETAATIEQPLTPAEKLEMNPWLGTIMGACGFVYVVYKFFEGLDLNLDIINLTFLSAGLFFHRSLGRFAAAFKEAATSISSIILQFPFYAGIIAILTSSGMGEAIINWMSSVASKDTFTIFTYWTAGLVNLFAPSGGGQWALQGPLQIPAGMQLGVEPGKIAMAVAWGDAWTNLIQPFWALPILGVVGLSIRDIMGYCVLLSIWVGVVTSILIMFVY</sequence>
<feature type="transmembrane region" description="Helical" evidence="1">
    <location>
        <begin position="53"/>
        <end position="77"/>
    </location>
</feature>
<dbReference type="GeneID" id="97142327"/>
<feature type="transmembrane region" description="Helical" evidence="1">
    <location>
        <begin position="182"/>
        <end position="206"/>
    </location>
</feature>
<evidence type="ECO:0000256" key="1">
    <source>
        <dbReference type="SAM" id="Phobius"/>
    </source>
</evidence>
<organism evidence="3 4">
    <name type="scientific">Aneurinibacillus thermoaerophilus</name>
    <dbReference type="NCBI Taxonomy" id="143495"/>
    <lineage>
        <taxon>Bacteria</taxon>
        <taxon>Bacillati</taxon>
        <taxon>Bacillota</taxon>
        <taxon>Bacilli</taxon>
        <taxon>Bacillales</taxon>
        <taxon>Paenibacillaceae</taxon>
        <taxon>Aneurinibacillus group</taxon>
        <taxon>Aneurinibacillus</taxon>
    </lineage>
</organism>
<feature type="transmembrane region" description="Helical" evidence="1">
    <location>
        <begin position="136"/>
        <end position="162"/>
    </location>
</feature>
<dbReference type="PANTHER" id="PTHR41983">
    <property type="entry name" value="SHORT-CHAIN FATTY ACID TRANSPORTER-RELATED"/>
    <property type="match status" value="1"/>
</dbReference>
<feature type="transmembrane region" description="Helical" evidence="1">
    <location>
        <begin position="418"/>
        <end position="440"/>
    </location>
</feature>
<feature type="transmembrane region" description="Helical" evidence="1">
    <location>
        <begin position="97"/>
        <end position="124"/>
    </location>
</feature>
<dbReference type="EMBL" id="FNDE01000042">
    <property type="protein sequence ID" value="SDH67566.1"/>
    <property type="molecule type" value="Genomic_DNA"/>
</dbReference>
<evidence type="ECO:0000313" key="2">
    <source>
        <dbReference type="EMBL" id="QYY41846.1"/>
    </source>
</evidence>
<dbReference type="Pfam" id="PF02667">
    <property type="entry name" value="SCFA_trans"/>
    <property type="match status" value="1"/>
</dbReference>
<evidence type="ECO:0000313" key="4">
    <source>
        <dbReference type="Proteomes" id="UP000198956"/>
    </source>
</evidence>